<dbReference type="SUPFAM" id="SSF46894">
    <property type="entry name" value="C-terminal effector domain of the bipartite response regulators"/>
    <property type="match status" value="1"/>
</dbReference>
<evidence type="ECO:0000313" key="2">
    <source>
        <dbReference type="EMBL" id="MCK9878232.1"/>
    </source>
</evidence>
<gene>
    <name evidence="2" type="ORF">MXD59_21085</name>
</gene>
<dbReference type="PRINTS" id="PR00038">
    <property type="entry name" value="HTHLUXR"/>
</dbReference>
<evidence type="ECO:0000259" key="1">
    <source>
        <dbReference type="SMART" id="SM00421"/>
    </source>
</evidence>
<protein>
    <submittedName>
        <fullName evidence="2">LuxR C-terminal-related transcriptional regulator</fullName>
    </submittedName>
</protein>
<dbReference type="Proteomes" id="UP001201873">
    <property type="component" value="Unassembled WGS sequence"/>
</dbReference>
<keyword evidence="3" id="KW-1185">Reference proteome</keyword>
<name>A0ABT0K3Y6_9ACTN</name>
<dbReference type="InterPro" id="IPR000792">
    <property type="entry name" value="Tscrpt_reg_LuxR_C"/>
</dbReference>
<evidence type="ECO:0000313" key="3">
    <source>
        <dbReference type="Proteomes" id="UP001201873"/>
    </source>
</evidence>
<dbReference type="InterPro" id="IPR036388">
    <property type="entry name" value="WH-like_DNA-bd_sf"/>
</dbReference>
<comment type="caution">
    <text evidence="2">The sequence shown here is derived from an EMBL/GenBank/DDBJ whole genome shotgun (WGS) entry which is preliminary data.</text>
</comment>
<accession>A0ABT0K3Y6</accession>
<dbReference type="Gene3D" id="1.10.10.10">
    <property type="entry name" value="Winged helix-like DNA-binding domain superfamily/Winged helix DNA-binding domain"/>
    <property type="match status" value="1"/>
</dbReference>
<dbReference type="RefSeq" id="WP_248826355.1">
    <property type="nucleotide sequence ID" value="NZ_JALKFT010000029.1"/>
</dbReference>
<feature type="domain" description="HTH luxR-type" evidence="1">
    <location>
        <begin position="53"/>
        <end position="110"/>
    </location>
</feature>
<proteinExistence type="predicted"/>
<reference evidence="2 3" key="1">
    <citation type="submission" date="2022-04" db="EMBL/GenBank/DDBJ databases">
        <title>Genome diversity in the genus Frankia.</title>
        <authorList>
            <person name="Carlos-Shanley C."/>
            <person name="Hahn D."/>
        </authorList>
    </citation>
    <scope>NUCLEOTIDE SEQUENCE [LARGE SCALE GENOMIC DNA]</scope>
    <source>
        <strain evidence="2 3">Ag45/Mut15</strain>
    </source>
</reference>
<dbReference type="SMART" id="SM00421">
    <property type="entry name" value="HTH_LUXR"/>
    <property type="match status" value="1"/>
</dbReference>
<sequence length="137" mass="13970">MPLPEGGWLLIQGGVLAGAGTGGGPRAVPDAPRTAVVLQPASRADLLPVLLALYGLTARERQMAELLISGHGTDRIVRTLGISQHTVRDHTKAIFATVNVVSWAELTAVLSAEVSGPVQVGPDHAMGPCPASVGIAG</sequence>
<dbReference type="InterPro" id="IPR016032">
    <property type="entry name" value="Sig_transdc_resp-reg_C-effctor"/>
</dbReference>
<organism evidence="2 3">
    <name type="scientific">Frankia umida</name>
    <dbReference type="NCBI Taxonomy" id="573489"/>
    <lineage>
        <taxon>Bacteria</taxon>
        <taxon>Bacillati</taxon>
        <taxon>Actinomycetota</taxon>
        <taxon>Actinomycetes</taxon>
        <taxon>Frankiales</taxon>
        <taxon>Frankiaceae</taxon>
        <taxon>Frankia</taxon>
    </lineage>
</organism>
<dbReference type="Pfam" id="PF00196">
    <property type="entry name" value="GerE"/>
    <property type="match status" value="1"/>
</dbReference>
<dbReference type="EMBL" id="JALKFT010000029">
    <property type="protein sequence ID" value="MCK9878232.1"/>
    <property type="molecule type" value="Genomic_DNA"/>
</dbReference>